<dbReference type="InterPro" id="IPR035919">
    <property type="entry name" value="EAL_sf"/>
</dbReference>
<dbReference type="SMART" id="SM00267">
    <property type="entry name" value="GGDEF"/>
    <property type="match status" value="1"/>
</dbReference>
<dbReference type="InterPro" id="IPR050706">
    <property type="entry name" value="Cyclic-di-GMP_PDE-like"/>
</dbReference>
<dbReference type="Gene3D" id="3.20.20.450">
    <property type="entry name" value="EAL domain"/>
    <property type="match status" value="1"/>
</dbReference>
<dbReference type="PROSITE" id="PS50887">
    <property type="entry name" value="GGDEF"/>
    <property type="match status" value="1"/>
</dbReference>
<dbReference type="PANTHER" id="PTHR33121">
    <property type="entry name" value="CYCLIC DI-GMP PHOSPHODIESTERASE PDEF"/>
    <property type="match status" value="1"/>
</dbReference>
<proteinExistence type="predicted"/>
<evidence type="ECO:0000256" key="2">
    <source>
        <dbReference type="SAM" id="Phobius"/>
    </source>
</evidence>
<dbReference type="InterPro" id="IPR043128">
    <property type="entry name" value="Rev_trsase/Diguanyl_cyclase"/>
</dbReference>
<feature type="domain" description="GGDEF" evidence="4">
    <location>
        <begin position="220"/>
        <end position="352"/>
    </location>
</feature>
<dbReference type="CDD" id="cd01949">
    <property type="entry name" value="GGDEF"/>
    <property type="match status" value="1"/>
</dbReference>
<reference evidence="5 6" key="1">
    <citation type="submission" date="2024-02" db="EMBL/GenBank/DDBJ databases">
        <title>New especies of Spiribacter isolated from saline water.</title>
        <authorList>
            <person name="Leon M.J."/>
            <person name="De La Haba R."/>
            <person name="Sanchez-Porro C."/>
            <person name="Ventosa A."/>
        </authorList>
    </citation>
    <scope>NUCLEOTIDE SEQUENCE [LARGE SCALE GENOMIC DNA]</scope>
    <source>
        <strain evidence="6">ag22IC4-189</strain>
    </source>
</reference>
<dbReference type="SUPFAM" id="SSF141868">
    <property type="entry name" value="EAL domain-like"/>
    <property type="match status" value="1"/>
</dbReference>
<keyword evidence="1" id="KW-0175">Coiled coil</keyword>
<dbReference type="RefSeq" id="WP_367983432.1">
    <property type="nucleotide sequence ID" value="NZ_JBAKFF010000001.1"/>
</dbReference>
<dbReference type="InterPro" id="IPR000160">
    <property type="entry name" value="GGDEF_dom"/>
</dbReference>
<keyword evidence="2" id="KW-0472">Membrane</keyword>
<dbReference type="Proteomes" id="UP001556637">
    <property type="component" value="Unassembled WGS sequence"/>
</dbReference>
<dbReference type="InterPro" id="IPR029787">
    <property type="entry name" value="Nucleotide_cyclase"/>
</dbReference>
<dbReference type="PROSITE" id="PS50883">
    <property type="entry name" value="EAL"/>
    <property type="match status" value="1"/>
</dbReference>
<dbReference type="Pfam" id="PF17152">
    <property type="entry name" value="CHASE8"/>
    <property type="match status" value="1"/>
</dbReference>
<dbReference type="SUPFAM" id="SSF55073">
    <property type="entry name" value="Nucleotide cyclase"/>
    <property type="match status" value="1"/>
</dbReference>
<comment type="caution">
    <text evidence="5">The sequence shown here is derived from an EMBL/GenBank/DDBJ whole genome shotgun (WGS) entry which is preliminary data.</text>
</comment>
<evidence type="ECO:0000313" key="6">
    <source>
        <dbReference type="Proteomes" id="UP001556637"/>
    </source>
</evidence>
<evidence type="ECO:0000313" key="5">
    <source>
        <dbReference type="EMBL" id="MEX0430644.1"/>
    </source>
</evidence>
<gene>
    <name evidence="5" type="ORF">V6X30_04400</name>
</gene>
<dbReference type="Pfam" id="PF00563">
    <property type="entry name" value="EAL"/>
    <property type="match status" value="1"/>
</dbReference>
<dbReference type="Gene3D" id="3.30.70.270">
    <property type="match status" value="1"/>
</dbReference>
<evidence type="ECO:0000259" key="4">
    <source>
        <dbReference type="PROSITE" id="PS50887"/>
    </source>
</evidence>
<feature type="domain" description="EAL" evidence="3">
    <location>
        <begin position="363"/>
        <end position="613"/>
    </location>
</feature>
<dbReference type="CDD" id="cd01948">
    <property type="entry name" value="EAL"/>
    <property type="match status" value="1"/>
</dbReference>
<dbReference type="Pfam" id="PF00990">
    <property type="entry name" value="GGDEF"/>
    <property type="match status" value="1"/>
</dbReference>
<keyword evidence="2" id="KW-1133">Transmembrane helix</keyword>
<feature type="transmembrane region" description="Helical" evidence="2">
    <location>
        <begin position="160"/>
        <end position="183"/>
    </location>
</feature>
<organism evidence="5 6">
    <name type="scientific">Spiribacter insolitus</name>
    <dbReference type="NCBI Taxonomy" id="3122417"/>
    <lineage>
        <taxon>Bacteria</taxon>
        <taxon>Pseudomonadati</taxon>
        <taxon>Pseudomonadota</taxon>
        <taxon>Gammaproteobacteria</taxon>
        <taxon>Chromatiales</taxon>
        <taxon>Ectothiorhodospiraceae</taxon>
        <taxon>Spiribacter</taxon>
    </lineage>
</organism>
<dbReference type="InterPro" id="IPR001633">
    <property type="entry name" value="EAL_dom"/>
</dbReference>
<dbReference type="NCBIfam" id="TIGR00254">
    <property type="entry name" value="GGDEF"/>
    <property type="match status" value="1"/>
</dbReference>
<dbReference type="InterPro" id="IPR033417">
    <property type="entry name" value="CHASE8"/>
</dbReference>
<evidence type="ECO:0000259" key="3">
    <source>
        <dbReference type="PROSITE" id="PS50883"/>
    </source>
</evidence>
<sequence>MKRSIRLLGLAVVILGLGFGVTANFYQDHLETVDDERERARNALQQAGDLIAERTAEAVVTRDLAAIHRELEFLATVPIIQTVQIYDFAGNPLLEVQKTGRELSFSEASDSQLQSPQSGFHAQFPGLTHVTPIHLDRATIGWVEAAANRELTESRVSSSFWRFLLESFLVWCLLGLLVVIIFLQARFQHRLERRLRIDEVTGELSRHGFKQRCGNGQRQESGVLFLLDLKNLKSINDGHGITTGDRVLWKVAAALRAYVGPHADIARLSADDFAIVAPCSDWTSAEQLAGELIDAVRSADLSDIRDIGRIRAHAGISLIGPEDDLSQRLSEADMALCQAKQTSPSGFMRADDAFLDASRERGETVTERDIRRGLKQGEFAYFIQPLMDTYVNEIVGYEALIRWRVDGETLSPAVFLDRFKEAIKDPELYQCVVAMRRELSQRAARNGVGLLAYNIRLEDLPRLATSERFLNDFGADAGNGLQIMIEVSESGLPRSLGDDLSDLKSAWTRIHDERSVLALDDFGALESNLYRLRELDIDYVKIDKALISTVEADPKAQAIVRSIATLCRDLHIAVIAEGIEREAQARIIRTLGITLQQGFYHGRPQPADHYLNP</sequence>
<dbReference type="EMBL" id="JBAKFF010000001">
    <property type="protein sequence ID" value="MEX0430644.1"/>
    <property type="molecule type" value="Genomic_DNA"/>
</dbReference>
<evidence type="ECO:0000256" key="1">
    <source>
        <dbReference type="SAM" id="Coils"/>
    </source>
</evidence>
<name>A0ABV3T603_9GAMM</name>
<feature type="coiled-coil region" evidence="1">
    <location>
        <begin position="26"/>
        <end position="53"/>
    </location>
</feature>
<dbReference type="SMART" id="SM00052">
    <property type="entry name" value="EAL"/>
    <property type="match status" value="1"/>
</dbReference>
<protein>
    <submittedName>
        <fullName evidence="5">EAL domain-containing protein</fullName>
    </submittedName>
</protein>
<keyword evidence="2" id="KW-0812">Transmembrane</keyword>
<keyword evidence="6" id="KW-1185">Reference proteome</keyword>
<dbReference type="PANTHER" id="PTHR33121:SF70">
    <property type="entry name" value="SIGNALING PROTEIN YKOW"/>
    <property type="match status" value="1"/>
</dbReference>
<accession>A0ABV3T603</accession>